<comment type="caution">
    <text evidence="6">The sequence shown here is derived from an EMBL/GenBank/DDBJ whole genome shotgun (WGS) entry which is preliminary data.</text>
</comment>
<organism evidence="6 7">
    <name type="scientific">Rapidithrix thailandica</name>
    <dbReference type="NCBI Taxonomy" id="413964"/>
    <lineage>
        <taxon>Bacteria</taxon>
        <taxon>Pseudomonadati</taxon>
        <taxon>Bacteroidota</taxon>
        <taxon>Cytophagia</taxon>
        <taxon>Cytophagales</taxon>
        <taxon>Flammeovirgaceae</taxon>
        <taxon>Rapidithrix</taxon>
    </lineage>
</organism>
<name>A0AAW9RVR5_9BACT</name>
<accession>A0AAW9RVR5</accession>
<dbReference type="PANTHER" id="PTHR38465">
    <property type="entry name" value="HTH-TYPE TRANSCRIPTIONAL REGULATOR MJ1563-RELATED"/>
    <property type="match status" value="1"/>
</dbReference>
<dbReference type="PIRSF" id="PIRSF006707">
    <property type="entry name" value="MJ1563"/>
    <property type="match status" value="1"/>
</dbReference>
<dbReference type="Pfam" id="PF12802">
    <property type="entry name" value="MarR_2"/>
    <property type="match status" value="1"/>
</dbReference>
<evidence type="ECO:0000313" key="6">
    <source>
        <dbReference type="EMBL" id="MEN7547150.1"/>
    </source>
</evidence>
<dbReference type="GO" id="GO:0003700">
    <property type="term" value="F:DNA-binding transcription factor activity"/>
    <property type="evidence" value="ECO:0007669"/>
    <property type="project" value="InterPro"/>
</dbReference>
<keyword evidence="3 4" id="KW-0804">Transcription</keyword>
<evidence type="ECO:0000259" key="5">
    <source>
        <dbReference type="Pfam" id="PF12802"/>
    </source>
</evidence>
<sequence>MNYSEAKAKFIQTWGSLGSHWGINRTMAQIHALLLVSRQALSTEDIMHELTISRGNTNMNVRALIDWGLVDKELRAGERREYFYAFKDVNVIARQIAQERKKRELDPLRKVLKQINEEVQGDSPGVKELKKVTSNVADFSDVTNQMLEVFVKSGGGNWLSNLLLKIMK</sequence>
<dbReference type="InterPro" id="IPR000835">
    <property type="entry name" value="HTH_MarR-typ"/>
</dbReference>
<dbReference type="InterPro" id="IPR036388">
    <property type="entry name" value="WH-like_DNA-bd_sf"/>
</dbReference>
<evidence type="ECO:0000256" key="2">
    <source>
        <dbReference type="ARBA" id="ARBA00023125"/>
    </source>
</evidence>
<evidence type="ECO:0000256" key="1">
    <source>
        <dbReference type="ARBA" id="ARBA00023015"/>
    </source>
</evidence>
<keyword evidence="7" id="KW-1185">Reference proteome</keyword>
<evidence type="ECO:0000313" key="7">
    <source>
        <dbReference type="Proteomes" id="UP001403385"/>
    </source>
</evidence>
<evidence type="ECO:0000256" key="3">
    <source>
        <dbReference type="ARBA" id="ARBA00023163"/>
    </source>
</evidence>
<feature type="domain" description="HTH marR-type" evidence="5">
    <location>
        <begin position="22"/>
        <end position="80"/>
    </location>
</feature>
<keyword evidence="1 4" id="KW-0805">Transcription regulation</keyword>
<keyword evidence="2 4" id="KW-0238">DNA-binding</keyword>
<dbReference type="SUPFAM" id="SSF46785">
    <property type="entry name" value="Winged helix' DNA-binding domain"/>
    <property type="match status" value="1"/>
</dbReference>
<dbReference type="EMBL" id="JBDKWZ010000002">
    <property type="protein sequence ID" value="MEN7547150.1"/>
    <property type="molecule type" value="Genomic_DNA"/>
</dbReference>
<reference evidence="6 7" key="1">
    <citation type="submission" date="2024-04" db="EMBL/GenBank/DDBJ databases">
        <title>Novel genus in family Flammeovirgaceae.</title>
        <authorList>
            <person name="Nguyen T.H."/>
            <person name="Vuong T.Q."/>
            <person name="Le H."/>
            <person name="Kim S.-G."/>
        </authorList>
    </citation>
    <scope>NUCLEOTIDE SEQUENCE [LARGE SCALE GENOMIC DNA]</scope>
    <source>
        <strain evidence="6 7">JCM 23209</strain>
    </source>
</reference>
<dbReference type="AlphaFoldDB" id="A0AAW9RVR5"/>
<dbReference type="RefSeq" id="WP_346819936.1">
    <property type="nucleotide sequence ID" value="NZ_JBDKWZ010000002.1"/>
</dbReference>
<dbReference type="GO" id="GO:0003677">
    <property type="term" value="F:DNA binding"/>
    <property type="evidence" value="ECO:0007669"/>
    <property type="project" value="UniProtKB-UniRule"/>
</dbReference>
<evidence type="ECO:0000256" key="4">
    <source>
        <dbReference type="PIRNR" id="PIRNR006707"/>
    </source>
</evidence>
<dbReference type="InterPro" id="IPR026282">
    <property type="entry name" value="MJ1563"/>
</dbReference>
<dbReference type="InterPro" id="IPR036390">
    <property type="entry name" value="WH_DNA-bd_sf"/>
</dbReference>
<comment type="similarity">
    <text evidence="4">Belongs to the GbsR family.</text>
</comment>
<proteinExistence type="inferred from homology"/>
<dbReference type="InterPro" id="IPR052362">
    <property type="entry name" value="HTH-GbsR_regulator"/>
</dbReference>
<protein>
    <recommendedName>
        <fullName evidence="4">HTH-type transcriptional regulator</fullName>
    </recommendedName>
</protein>
<dbReference type="Gene3D" id="1.10.10.10">
    <property type="entry name" value="Winged helix-like DNA-binding domain superfamily/Winged helix DNA-binding domain"/>
    <property type="match status" value="1"/>
</dbReference>
<gene>
    <name evidence="6" type="ORF">AAG747_04480</name>
</gene>
<dbReference type="Proteomes" id="UP001403385">
    <property type="component" value="Unassembled WGS sequence"/>
</dbReference>
<dbReference type="PANTHER" id="PTHR38465:SF1">
    <property type="entry name" value="HTH-TYPE TRANSCRIPTIONAL REGULATOR MJ1563-RELATED"/>
    <property type="match status" value="1"/>
</dbReference>